<evidence type="ECO:0000313" key="1">
    <source>
        <dbReference type="EMBL" id="GAG95922.1"/>
    </source>
</evidence>
<name>X1CSI5_9ZZZZ</name>
<protein>
    <submittedName>
        <fullName evidence="1">Uncharacterized protein</fullName>
    </submittedName>
</protein>
<dbReference type="AlphaFoldDB" id="X1CSI5"/>
<sequence length="73" mass="8452">QCKKTIKWGEEWIEVMRQIDDEATDWLIELLSMPLTWSAYKGIVIIDTPLFRAVANSDTTLVKKVVNNLGWTK</sequence>
<accession>X1CSI5</accession>
<organism evidence="1">
    <name type="scientific">marine sediment metagenome</name>
    <dbReference type="NCBI Taxonomy" id="412755"/>
    <lineage>
        <taxon>unclassified sequences</taxon>
        <taxon>metagenomes</taxon>
        <taxon>ecological metagenomes</taxon>
    </lineage>
</organism>
<gene>
    <name evidence="1" type="ORF">S01H4_41013</name>
</gene>
<comment type="caution">
    <text evidence="1">The sequence shown here is derived from an EMBL/GenBank/DDBJ whole genome shotgun (WGS) entry which is preliminary data.</text>
</comment>
<proteinExistence type="predicted"/>
<reference evidence="1" key="1">
    <citation type="journal article" date="2014" name="Front. Microbiol.">
        <title>High frequency of phylogenetically diverse reductive dehalogenase-homologous genes in deep subseafloor sedimentary metagenomes.</title>
        <authorList>
            <person name="Kawai M."/>
            <person name="Futagami T."/>
            <person name="Toyoda A."/>
            <person name="Takaki Y."/>
            <person name="Nishi S."/>
            <person name="Hori S."/>
            <person name="Arai W."/>
            <person name="Tsubouchi T."/>
            <person name="Morono Y."/>
            <person name="Uchiyama I."/>
            <person name="Ito T."/>
            <person name="Fujiyama A."/>
            <person name="Inagaki F."/>
            <person name="Takami H."/>
        </authorList>
    </citation>
    <scope>NUCLEOTIDE SEQUENCE</scope>
    <source>
        <strain evidence="1">Expedition CK06-06</strain>
    </source>
</reference>
<dbReference type="EMBL" id="BART01022402">
    <property type="protein sequence ID" value="GAG95922.1"/>
    <property type="molecule type" value="Genomic_DNA"/>
</dbReference>
<feature type="non-terminal residue" evidence="1">
    <location>
        <position position="1"/>
    </location>
</feature>